<evidence type="ECO:0000256" key="2">
    <source>
        <dbReference type="SAM" id="SignalP"/>
    </source>
</evidence>
<dbReference type="RefSeq" id="WP_188458774.1">
    <property type="nucleotide sequence ID" value="NZ_BMGM01000007.1"/>
</dbReference>
<comment type="caution">
    <text evidence="3">The sequence shown here is derived from an EMBL/GenBank/DDBJ whole genome shotgun (WGS) entry which is preliminary data.</text>
</comment>
<protein>
    <recommendedName>
        <fullName evidence="5">Viral A-type inclusion protein</fullName>
    </recommendedName>
</protein>
<evidence type="ECO:0000313" key="4">
    <source>
        <dbReference type="Proteomes" id="UP000599179"/>
    </source>
</evidence>
<evidence type="ECO:0000256" key="1">
    <source>
        <dbReference type="SAM" id="Coils"/>
    </source>
</evidence>
<keyword evidence="2" id="KW-0732">Signal</keyword>
<reference evidence="4" key="1">
    <citation type="journal article" date="2019" name="Int. J. Syst. Evol. Microbiol.">
        <title>The Global Catalogue of Microorganisms (GCM) 10K type strain sequencing project: providing services to taxonomists for standard genome sequencing and annotation.</title>
        <authorList>
            <consortium name="The Broad Institute Genomics Platform"/>
            <consortium name="The Broad Institute Genome Sequencing Center for Infectious Disease"/>
            <person name="Wu L."/>
            <person name="Ma J."/>
        </authorList>
    </citation>
    <scope>NUCLEOTIDE SEQUENCE [LARGE SCALE GENOMIC DNA]</scope>
    <source>
        <strain evidence="4">CGMCC 1.12931</strain>
    </source>
</reference>
<dbReference type="PROSITE" id="PS51257">
    <property type="entry name" value="PROKAR_LIPOPROTEIN"/>
    <property type="match status" value="1"/>
</dbReference>
<name>A0ABQ1SJT0_9FLAO</name>
<gene>
    <name evidence="3" type="ORF">GCM10010832_17950</name>
</gene>
<dbReference type="Proteomes" id="UP000599179">
    <property type="component" value="Unassembled WGS sequence"/>
</dbReference>
<sequence>MKKIALSLSLILLVSLSFTSCQDENKKDEPEVEELQKKFNEKMKETIAIHDEVMPKMTKINLLLTNLEKESAKLPEDEYNEAMGLLQESHEEMMSWMKKFSNYFDSKEVNSGISIEDIDELKAKNEMLNSFKESAEEMQKNMNRNIENAQELFDRFQ</sequence>
<organism evidence="3 4">
    <name type="scientific">Psychroflexus planctonicus</name>
    <dbReference type="NCBI Taxonomy" id="1526575"/>
    <lineage>
        <taxon>Bacteria</taxon>
        <taxon>Pseudomonadati</taxon>
        <taxon>Bacteroidota</taxon>
        <taxon>Flavobacteriia</taxon>
        <taxon>Flavobacteriales</taxon>
        <taxon>Flavobacteriaceae</taxon>
        <taxon>Psychroflexus</taxon>
    </lineage>
</organism>
<feature type="signal peptide" evidence="2">
    <location>
        <begin position="1"/>
        <end position="23"/>
    </location>
</feature>
<dbReference type="EMBL" id="BMGM01000007">
    <property type="protein sequence ID" value="GGE38113.1"/>
    <property type="molecule type" value="Genomic_DNA"/>
</dbReference>
<proteinExistence type="predicted"/>
<feature type="chain" id="PRO_5045241273" description="Viral A-type inclusion protein" evidence="2">
    <location>
        <begin position="24"/>
        <end position="157"/>
    </location>
</feature>
<evidence type="ECO:0008006" key="5">
    <source>
        <dbReference type="Google" id="ProtNLM"/>
    </source>
</evidence>
<keyword evidence="4" id="KW-1185">Reference proteome</keyword>
<keyword evidence="1" id="KW-0175">Coiled coil</keyword>
<evidence type="ECO:0000313" key="3">
    <source>
        <dbReference type="EMBL" id="GGE38113.1"/>
    </source>
</evidence>
<feature type="coiled-coil region" evidence="1">
    <location>
        <begin position="118"/>
        <end position="155"/>
    </location>
</feature>
<accession>A0ABQ1SJT0</accession>